<evidence type="ECO:0000256" key="1">
    <source>
        <dbReference type="ARBA" id="ARBA00006096"/>
    </source>
</evidence>
<dbReference type="RefSeq" id="WP_060935266.1">
    <property type="nucleotide sequence ID" value="NZ_KQ960438.1"/>
</dbReference>
<dbReference type="InterPro" id="IPR000667">
    <property type="entry name" value="Peptidase_S13"/>
</dbReference>
<dbReference type="EMBL" id="LSDK01000059">
    <property type="protein sequence ID" value="KXB76583.1"/>
    <property type="molecule type" value="Genomic_DNA"/>
</dbReference>
<accession>A0A134B9F2</accession>
<evidence type="ECO:0000256" key="3">
    <source>
        <dbReference type="SAM" id="MobiDB-lite"/>
    </source>
</evidence>
<organism evidence="5 6">
    <name type="scientific">Porphyromonas somerae</name>
    <dbReference type="NCBI Taxonomy" id="322095"/>
    <lineage>
        <taxon>Bacteria</taxon>
        <taxon>Pseudomonadati</taxon>
        <taxon>Bacteroidota</taxon>
        <taxon>Bacteroidia</taxon>
        <taxon>Bacteroidales</taxon>
        <taxon>Porphyromonadaceae</taxon>
        <taxon>Porphyromonas</taxon>
    </lineage>
</organism>
<keyword evidence="5" id="KW-0645">Protease</keyword>
<keyword evidence="5" id="KW-0121">Carboxypeptidase</keyword>
<dbReference type="STRING" id="322095.HMPREF3185_00874"/>
<proteinExistence type="inferred from homology"/>
<evidence type="ECO:0000313" key="6">
    <source>
        <dbReference type="Proteomes" id="UP000070224"/>
    </source>
</evidence>
<feature type="chain" id="PRO_5007462228" evidence="4">
    <location>
        <begin position="18"/>
        <end position="513"/>
    </location>
</feature>
<dbReference type="Gene3D" id="3.50.80.20">
    <property type="entry name" value="D-Ala-D-Ala carboxypeptidase C, peptidase S13"/>
    <property type="match status" value="1"/>
</dbReference>
<feature type="region of interest" description="Disordered" evidence="3">
    <location>
        <begin position="472"/>
        <end position="513"/>
    </location>
</feature>
<evidence type="ECO:0000313" key="5">
    <source>
        <dbReference type="EMBL" id="KXB76583.1"/>
    </source>
</evidence>
<feature type="compositionally biased region" description="Basic residues" evidence="3">
    <location>
        <begin position="481"/>
        <end position="513"/>
    </location>
</feature>
<dbReference type="PANTHER" id="PTHR30023">
    <property type="entry name" value="D-ALANYL-D-ALANINE CARBOXYPEPTIDASE"/>
    <property type="match status" value="1"/>
</dbReference>
<keyword evidence="6" id="KW-1185">Reference proteome</keyword>
<dbReference type="OrthoDB" id="9802627at2"/>
<dbReference type="AlphaFoldDB" id="A0A134B9F2"/>
<dbReference type="PANTHER" id="PTHR30023:SF0">
    <property type="entry name" value="PENICILLIN-SENSITIVE CARBOXYPEPTIDASE A"/>
    <property type="match status" value="1"/>
</dbReference>
<dbReference type="Gene3D" id="3.40.710.10">
    <property type="entry name" value="DD-peptidase/beta-lactamase superfamily"/>
    <property type="match status" value="2"/>
</dbReference>
<feature type="signal peptide" evidence="4">
    <location>
        <begin position="1"/>
        <end position="17"/>
    </location>
</feature>
<keyword evidence="2" id="KW-0378">Hydrolase</keyword>
<evidence type="ECO:0000256" key="2">
    <source>
        <dbReference type="ARBA" id="ARBA00022801"/>
    </source>
</evidence>
<keyword evidence="4" id="KW-0732">Signal</keyword>
<dbReference type="GO" id="GO:0004185">
    <property type="term" value="F:serine-type carboxypeptidase activity"/>
    <property type="evidence" value="ECO:0007669"/>
    <property type="project" value="InterPro"/>
</dbReference>
<dbReference type="GO" id="GO:0000270">
    <property type="term" value="P:peptidoglycan metabolic process"/>
    <property type="evidence" value="ECO:0007669"/>
    <property type="project" value="TreeGrafter"/>
</dbReference>
<reference evidence="6" key="1">
    <citation type="submission" date="2016-01" db="EMBL/GenBank/DDBJ databases">
        <authorList>
            <person name="Mitreva M."/>
            <person name="Pepin K.H."/>
            <person name="Mihindukulasuriya K.A."/>
            <person name="Fulton R."/>
            <person name="Fronick C."/>
            <person name="O'Laughlin M."/>
            <person name="Miner T."/>
            <person name="Herter B."/>
            <person name="Rosa B.A."/>
            <person name="Cordes M."/>
            <person name="Tomlinson C."/>
            <person name="Wollam A."/>
            <person name="Palsikar V.B."/>
            <person name="Mardis E.R."/>
            <person name="Wilson R.K."/>
        </authorList>
    </citation>
    <scope>NUCLEOTIDE SEQUENCE [LARGE SCALE GENOMIC DNA]</scope>
    <source>
        <strain evidence="6">KA00683</strain>
    </source>
</reference>
<dbReference type="Pfam" id="PF02113">
    <property type="entry name" value="Peptidase_S13"/>
    <property type="match status" value="1"/>
</dbReference>
<dbReference type="SUPFAM" id="SSF56601">
    <property type="entry name" value="beta-lactamase/transpeptidase-like"/>
    <property type="match status" value="1"/>
</dbReference>
<gene>
    <name evidence="5" type="ORF">HMPREF3185_00874</name>
</gene>
<evidence type="ECO:0000256" key="4">
    <source>
        <dbReference type="SAM" id="SignalP"/>
    </source>
</evidence>
<comment type="similarity">
    <text evidence="1">Belongs to the peptidase S13 family.</text>
</comment>
<dbReference type="Proteomes" id="UP000070224">
    <property type="component" value="Unassembled WGS sequence"/>
</dbReference>
<dbReference type="NCBIfam" id="TIGR00666">
    <property type="entry name" value="PBP4"/>
    <property type="match status" value="1"/>
</dbReference>
<name>A0A134B9F2_9PORP</name>
<dbReference type="InterPro" id="IPR012338">
    <property type="entry name" value="Beta-lactam/transpept-like"/>
</dbReference>
<dbReference type="GO" id="GO:0006508">
    <property type="term" value="P:proteolysis"/>
    <property type="evidence" value="ECO:0007669"/>
    <property type="project" value="InterPro"/>
</dbReference>
<sequence>MSLRARLFLLLSLFALTAPLYSQPYPEAIEVLRRYELRPGVRVTALVRDLQTGEPVLAHRTSEAFRPASLVKIPTTGAFLALRGHDYRFHIPVMIRGQVDGETLHGDLVLKASADPSLGSHYIPNQKRLISEVKALLEERGISRITGRLIIDLKGFPRPFFNETWADEDLDEYYGTPISGFNIADNYADLYLFSSDGEQPVVEPNVASLLVPTRQELLLGSSTRLDLTPMRRADTLLISGTVHEGLSGRHLRWTMPDPPSYATMWLNEGLRLEGIDLQDRPVLNYDELITGLDTLGYYTSLPADTLAKITNFRSSNIYAEGLAYALNSYEQRKTGQPTVMRSYWRERLGLTPTEFYPMDGSGLSPEGRLSSGALSLILSELWRDQSLHKPFLASLPEAGVEGTVRSLSIPSEVTAYLKSGSMRGVRGYAGYLLHEDKWYSIVYIANGAINSAEARATFTRLLTGLFTQQPLPPLPAPVKKVAAKGKKHSEHSKGSKKASHKASSKSSRKGKKR</sequence>
<protein>
    <submittedName>
        <fullName evidence="5">Putative D-alanyl-D-alanine carboxypeptidase/D-alanyl-D-alanine-endopeptidase</fullName>
    </submittedName>
</protein>
<comment type="caution">
    <text evidence="5">The sequence shown here is derived from an EMBL/GenBank/DDBJ whole genome shotgun (WGS) entry which is preliminary data.</text>
</comment>
<dbReference type="PATRIC" id="fig|322095.3.peg.863"/>